<dbReference type="RefSeq" id="WP_058232965.1">
    <property type="nucleotide sequence ID" value="NZ_FMYG01000006.1"/>
</dbReference>
<name>A0A1G6NRR0_9MICO</name>
<dbReference type="STRING" id="993073.AS029_12760"/>
<dbReference type="EMBL" id="FMYG01000006">
    <property type="protein sequence ID" value="SDC70593.1"/>
    <property type="molecule type" value="Genomic_DNA"/>
</dbReference>
<evidence type="ECO:0000313" key="1">
    <source>
        <dbReference type="EMBL" id="SDC70593.1"/>
    </source>
</evidence>
<accession>A0A1G6NRR0</accession>
<dbReference type="OrthoDB" id="9982766at2"/>
<dbReference type="Proteomes" id="UP000183203">
    <property type="component" value="Unassembled WGS sequence"/>
</dbReference>
<gene>
    <name evidence="1" type="ORF">SAMN05216418_2831</name>
</gene>
<dbReference type="AlphaFoldDB" id="A0A1G6NRR0"/>
<evidence type="ECO:0000313" key="2">
    <source>
        <dbReference type="Proteomes" id="UP000183203"/>
    </source>
</evidence>
<proteinExistence type="predicted"/>
<organism evidence="1 2">
    <name type="scientific">Microbacterium enclense</name>
    <dbReference type="NCBI Taxonomy" id="993073"/>
    <lineage>
        <taxon>Bacteria</taxon>
        <taxon>Bacillati</taxon>
        <taxon>Actinomycetota</taxon>
        <taxon>Actinomycetes</taxon>
        <taxon>Micrococcales</taxon>
        <taxon>Microbacteriaceae</taxon>
        <taxon>Microbacterium</taxon>
    </lineage>
</organism>
<reference evidence="1 2" key="1">
    <citation type="submission" date="2016-09" db="EMBL/GenBank/DDBJ databases">
        <authorList>
            <person name="Capua I."/>
            <person name="De Benedictis P."/>
            <person name="Joannis T."/>
            <person name="Lombin L.H."/>
            <person name="Cattoli G."/>
        </authorList>
    </citation>
    <scope>NUCLEOTIDE SEQUENCE [LARGE SCALE GENOMIC DNA]</scope>
    <source>
        <strain evidence="1 2">NIO-1002</strain>
    </source>
</reference>
<protein>
    <submittedName>
        <fullName evidence="1">Uncharacterized protein</fullName>
    </submittedName>
</protein>
<sequence length="76" mass="8633">MSKRDTRPIEVGDRFETRDARDGGKVVEVVEVKRNALGAIRYLIRTEVHPRNPSAVGRAVRVQESTLRGAYKRVSR</sequence>